<dbReference type="EMBL" id="PXYG01000008">
    <property type="protein sequence ID" value="PSJ43824.1"/>
    <property type="molecule type" value="Genomic_DNA"/>
</dbReference>
<dbReference type="AlphaFoldDB" id="A0A2P7R0T0"/>
<dbReference type="InterPro" id="IPR024519">
    <property type="entry name" value="IAT_beta"/>
</dbReference>
<name>A0A2P7R0T0_9GAMM</name>
<feature type="signal peptide" evidence="1">
    <location>
        <begin position="1"/>
        <end position="18"/>
    </location>
</feature>
<comment type="caution">
    <text evidence="3">The sequence shown here is derived from an EMBL/GenBank/DDBJ whole genome shotgun (WGS) entry which is preliminary data.</text>
</comment>
<feature type="domain" description="Inverse autotransporter beta-domain" evidence="2">
    <location>
        <begin position="201"/>
        <end position="360"/>
    </location>
</feature>
<sequence length="398" mass="45390">MRYFLLLFWLFFSVSLQAAGPVMVMHQVASGESWVLLAQRYRIGERQLRLEFNGDRFMRPLSAGEWVWVPDRAALAIPAPSQDLAAPVPVGAAEPLASLPVTLPQLGPPDPAAAPKTEQLLLAVAEAARAAATDQLDSFVERQTTSLTDETLQFGTEQLTALPWLNPDDWDWDYQLPLFDKDPRLNSRMALPVSPRLNSELGLDFRNDRLTYQLGLHYRQAVGEGLSAHLEPVFDYQQQLAHRRGGLLLFLSHPDWTLGAGQYQGVSAWRPGRNGPERPASGQLWFGEGRLGWVPGLSLSGQQYRWQGKRLSLFGSGDKHQASRSRQWALNYSPWRIFRLQTSLLSNSEDRYESRVRLSIELPLRLAPELWWRTVESRQRYDHYQPLQHHKVMVLEHR</sequence>
<dbReference type="OrthoDB" id="5597173at2"/>
<dbReference type="InterPro" id="IPR038177">
    <property type="entry name" value="IAT_beta_sf"/>
</dbReference>
<accession>A0A2P7R0T0</accession>
<keyword evidence="1" id="KW-0732">Signal</keyword>
<protein>
    <recommendedName>
        <fullName evidence="2">Inverse autotransporter beta-domain domain-containing protein</fullName>
    </recommendedName>
</protein>
<reference evidence="3 4" key="1">
    <citation type="submission" date="2018-03" db="EMBL/GenBank/DDBJ databases">
        <title>The draft genome of Zobellella sp. 59N8.</title>
        <authorList>
            <person name="Liu L."/>
            <person name="Li L."/>
            <person name="Zhang X."/>
            <person name="Liang L."/>
            <person name="Wang T."/>
        </authorList>
    </citation>
    <scope>NUCLEOTIDE SEQUENCE [LARGE SCALE GENOMIC DNA]</scope>
    <source>
        <strain evidence="3 4">59N8</strain>
    </source>
</reference>
<dbReference type="Pfam" id="PF11924">
    <property type="entry name" value="IAT_beta"/>
    <property type="match status" value="1"/>
</dbReference>
<dbReference type="Proteomes" id="UP000240243">
    <property type="component" value="Unassembled WGS sequence"/>
</dbReference>
<keyword evidence="4" id="KW-1185">Reference proteome</keyword>
<organism evidence="3 4">
    <name type="scientific">Zobellella endophytica</name>
    <dbReference type="NCBI Taxonomy" id="2116700"/>
    <lineage>
        <taxon>Bacteria</taxon>
        <taxon>Pseudomonadati</taxon>
        <taxon>Pseudomonadota</taxon>
        <taxon>Gammaproteobacteria</taxon>
        <taxon>Aeromonadales</taxon>
        <taxon>Aeromonadaceae</taxon>
        <taxon>Zobellella</taxon>
    </lineage>
</organism>
<evidence type="ECO:0000259" key="2">
    <source>
        <dbReference type="Pfam" id="PF11924"/>
    </source>
</evidence>
<evidence type="ECO:0000256" key="1">
    <source>
        <dbReference type="SAM" id="SignalP"/>
    </source>
</evidence>
<dbReference type="Gene3D" id="2.40.160.160">
    <property type="entry name" value="Inverse autotransporter, beta-domain"/>
    <property type="match status" value="1"/>
</dbReference>
<dbReference type="RefSeq" id="WP_106730779.1">
    <property type="nucleotide sequence ID" value="NZ_PXYG01000008.1"/>
</dbReference>
<evidence type="ECO:0000313" key="4">
    <source>
        <dbReference type="Proteomes" id="UP000240243"/>
    </source>
</evidence>
<feature type="chain" id="PRO_5015183195" description="Inverse autotransporter beta-domain domain-containing protein" evidence="1">
    <location>
        <begin position="19"/>
        <end position="398"/>
    </location>
</feature>
<gene>
    <name evidence="3" type="ORF">C7H85_16425</name>
</gene>
<evidence type="ECO:0000313" key="3">
    <source>
        <dbReference type="EMBL" id="PSJ43824.1"/>
    </source>
</evidence>
<proteinExistence type="predicted"/>